<dbReference type="Gene3D" id="3.30.450.20">
    <property type="entry name" value="PAS domain"/>
    <property type="match status" value="3"/>
</dbReference>
<dbReference type="Gene3D" id="3.30.50.10">
    <property type="entry name" value="Erythroid Transcription Factor GATA-1, subunit A"/>
    <property type="match status" value="1"/>
</dbReference>
<keyword evidence="12" id="KW-0010">Activator</keyword>
<dbReference type="PROSITE" id="PS00344">
    <property type="entry name" value="GATA_ZN_FINGER_1"/>
    <property type="match status" value="1"/>
</dbReference>
<evidence type="ECO:0000256" key="13">
    <source>
        <dbReference type="ARBA" id="ARBA00023163"/>
    </source>
</evidence>
<evidence type="ECO:0000256" key="1">
    <source>
        <dbReference type="ARBA" id="ARBA00022543"/>
    </source>
</evidence>
<feature type="domain" description="GATA-type" evidence="18">
    <location>
        <begin position="892"/>
        <end position="925"/>
    </location>
</feature>
<evidence type="ECO:0000256" key="5">
    <source>
        <dbReference type="ARBA" id="ARBA00022723"/>
    </source>
</evidence>
<dbReference type="SMART" id="SM00401">
    <property type="entry name" value="ZnF_GATA"/>
    <property type="match status" value="1"/>
</dbReference>
<feature type="region of interest" description="Disordered" evidence="16">
    <location>
        <begin position="1062"/>
        <end position="1094"/>
    </location>
</feature>
<dbReference type="PROSITE" id="PS50112">
    <property type="entry name" value="PAS"/>
    <property type="match status" value="2"/>
</dbReference>
<dbReference type="InterPro" id="IPR013655">
    <property type="entry name" value="PAS_fold_3"/>
</dbReference>
<dbReference type="CDD" id="cd00130">
    <property type="entry name" value="PAS"/>
    <property type="match status" value="3"/>
</dbReference>
<keyword evidence="2" id="KW-0716">Sensory transduction</keyword>
<keyword evidence="6" id="KW-0677">Repeat</keyword>
<feature type="compositionally biased region" description="Polar residues" evidence="16">
    <location>
        <begin position="18"/>
        <end position="43"/>
    </location>
</feature>
<dbReference type="EMBL" id="BK014382">
    <property type="protein sequence ID" value="DAZ85339.1"/>
    <property type="molecule type" value="Genomic_DNA"/>
</dbReference>
<evidence type="ECO:0000256" key="15">
    <source>
        <dbReference type="PROSITE-ProRule" id="PRU00094"/>
    </source>
</evidence>
<keyword evidence="7 15" id="KW-0863">Zinc-finger</keyword>
<dbReference type="PROSITE" id="PS50114">
    <property type="entry name" value="GATA_ZN_FINGER_2"/>
    <property type="match status" value="1"/>
</dbReference>
<dbReference type="AlphaFoldDB" id="A0A8D9PHC1"/>
<feature type="compositionally biased region" description="Low complexity" evidence="16">
    <location>
        <begin position="950"/>
        <end position="962"/>
    </location>
</feature>
<keyword evidence="9" id="KW-0157">Chromophore</keyword>
<dbReference type="PANTHER" id="PTHR47429:SF7">
    <property type="entry name" value="GATA-FACTOR"/>
    <property type="match status" value="1"/>
</dbReference>
<feature type="compositionally biased region" description="Polar residues" evidence="16">
    <location>
        <begin position="963"/>
        <end position="989"/>
    </location>
</feature>
<dbReference type="FunFam" id="3.30.450.20:FF:000064">
    <property type="entry name" value="Vivid PAS protein VVD"/>
    <property type="match status" value="1"/>
</dbReference>
<evidence type="ECO:0000256" key="8">
    <source>
        <dbReference type="ARBA" id="ARBA00022833"/>
    </source>
</evidence>
<evidence type="ECO:0000256" key="4">
    <source>
        <dbReference type="ARBA" id="ARBA00022643"/>
    </source>
</evidence>
<accession>A0A8D9PHC1</accession>
<dbReference type="Pfam" id="PF08447">
    <property type="entry name" value="PAS_3"/>
    <property type="match status" value="1"/>
</dbReference>
<feature type="region of interest" description="Disordered" evidence="16">
    <location>
        <begin position="931"/>
        <end position="1017"/>
    </location>
</feature>
<evidence type="ECO:0000256" key="14">
    <source>
        <dbReference type="ARBA" id="ARBA00023170"/>
    </source>
</evidence>
<keyword evidence="1" id="KW-0600">Photoreceptor protein</keyword>
<keyword evidence="11" id="KW-0238">DNA-binding</keyword>
<dbReference type="Pfam" id="PF00320">
    <property type="entry name" value="GATA"/>
    <property type="match status" value="1"/>
</dbReference>
<reference evidence="19" key="2">
    <citation type="journal article" date="2021" name="J Fungi (Basel)">
        <title>Light-Photoreceptors and Proteins Related to Monilinia laxa Photoresponses.</title>
        <authorList>
            <person name="Rodriguez-Pires S."/>
            <person name="Espeso E.A."/>
            <person name="Rasiukeviciute N."/>
            <person name="Melgarejo P."/>
            <person name="De Cal A."/>
        </authorList>
    </citation>
    <scope>NUCLEOTIDE SEQUENCE</scope>
    <source>
        <strain evidence="19">8L</strain>
    </source>
</reference>
<dbReference type="CDD" id="cd00202">
    <property type="entry name" value="ZnF_GATA"/>
    <property type="match status" value="1"/>
</dbReference>
<dbReference type="PANTHER" id="PTHR47429">
    <property type="entry name" value="PROTEIN TWIN LOV 1"/>
    <property type="match status" value="1"/>
</dbReference>
<dbReference type="SMART" id="SM00091">
    <property type="entry name" value="PAS"/>
    <property type="match status" value="3"/>
</dbReference>
<keyword evidence="10" id="KW-0805">Transcription regulation</keyword>
<evidence type="ECO:0000259" key="17">
    <source>
        <dbReference type="PROSITE" id="PS50112"/>
    </source>
</evidence>
<feature type="domain" description="PAS" evidence="17">
    <location>
        <begin position="351"/>
        <end position="373"/>
    </location>
</feature>
<feature type="compositionally biased region" description="Gly residues" evidence="16">
    <location>
        <begin position="1008"/>
        <end position="1017"/>
    </location>
</feature>
<organism evidence="19">
    <name type="scientific">Monilinia laxa</name>
    <name type="common">Brown rot fungus</name>
    <name type="synonym">Sclerotinia laxa</name>
    <dbReference type="NCBI Taxonomy" id="61186"/>
    <lineage>
        <taxon>Eukaryota</taxon>
        <taxon>Fungi</taxon>
        <taxon>Dikarya</taxon>
        <taxon>Ascomycota</taxon>
        <taxon>Pezizomycotina</taxon>
        <taxon>Leotiomycetes</taxon>
        <taxon>Helotiales</taxon>
        <taxon>Sclerotiniaceae</taxon>
        <taxon>Monilinia</taxon>
    </lineage>
</organism>
<evidence type="ECO:0000256" key="12">
    <source>
        <dbReference type="ARBA" id="ARBA00023159"/>
    </source>
</evidence>
<dbReference type="GO" id="GO:0005634">
    <property type="term" value="C:nucleus"/>
    <property type="evidence" value="ECO:0007669"/>
    <property type="project" value="TreeGrafter"/>
</dbReference>
<evidence type="ECO:0000256" key="11">
    <source>
        <dbReference type="ARBA" id="ARBA00023125"/>
    </source>
</evidence>
<evidence type="ECO:0000256" key="6">
    <source>
        <dbReference type="ARBA" id="ARBA00022737"/>
    </source>
</evidence>
<dbReference type="InterPro" id="IPR035965">
    <property type="entry name" value="PAS-like_dom_sf"/>
</dbReference>
<dbReference type="SUPFAM" id="SSF55785">
    <property type="entry name" value="PYP-like sensor domain (PAS domain)"/>
    <property type="match status" value="3"/>
</dbReference>
<evidence type="ECO:0000259" key="18">
    <source>
        <dbReference type="PROSITE" id="PS50114"/>
    </source>
</evidence>
<feature type="compositionally biased region" description="Polar residues" evidence="16">
    <location>
        <begin position="56"/>
        <end position="73"/>
    </location>
</feature>
<dbReference type="FunFam" id="3.30.450.20:FF:000063">
    <property type="entry name" value="White collar 1 protein"/>
    <property type="match status" value="1"/>
</dbReference>
<feature type="compositionally biased region" description="Polar residues" evidence="16">
    <location>
        <begin position="892"/>
        <end position="904"/>
    </location>
</feature>
<dbReference type="GO" id="GO:0009881">
    <property type="term" value="F:photoreceptor activity"/>
    <property type="evidence" value="ECO:0007669"/>
    <property type="project" value="UniProtKB-KW"/>
</dbReference>
<sequence>MTQADLQRQVAERRAHSRSASIPRPQQQQSSGQHNPNSMNMNGAMTGGDSLDDIIMQNSHELQRRQSYSQAFSPDNDRRSSSMLEFGNSDSNLNSFQFGTPTPVSENPMLRRQSTGELDLGIVYGNMGAEMNMQMPQMGYSDSVQPSPMTMDTSVGFPGFTGDMVPGMMSYVPLGMEGMSQDSSMGMYSGNNYSPSIYGNDHMDSMDSDFMMGSHDGMRTMSGNMNDENDETRSGLSVMVQSPANDMGISQNVVDYNSPSTSNIPPNLMSRASSTTTMVPPNTSFVSTPPVTSTPAPGRQAVAGIYSSTGFDMLAALMRVVRRKNKVIDIGAVDLSCAFVVCDLREADCPIIYVSDVFERLTGYSKHEVLGRNCRFLQSPDGKIQAGERRLDTENSKVYELKKAIDTRTETQQAIINYRKGGQPFMNLLTMIPIPATDDETELSLVVGFQVDVVANPNSIDSDTTGGNYTMNYKQGTLPRYVWQPPQQVNRLTDGGQTISRDDVSSVLASYDNGSDPELTKRMWDKVLLENTDDVVHVLSLKGLFLYLSPSCRQVLEYDSSELIGTALSSVCHPSDIVPVTRELKETSQGTAVNVVFRIRRKNSGYTWFESHGSLCVEQGKGRKCIVMVGRERPVYALARSKLNRSEGFGETELFSKLSTSGMFLFVSSHVRSLLDRMPEDLIGTSIQALMRSESKVEFGRALEKARTGRIVSYRHELFNKRGVVLQAETTLYPGDATEGQKPTFIVAQTRFAKSSARNVAPAIGANGTTIPGGKAMIMSPTMKKDVQSSDGSSSNHHSSRAQIGPFTEAMTPGSNPAPIVVTQSGGCGLPIGSQDEALASEDNIFDELKTTRCTSWQYELRQMEKNNRLLAEELASLVSAKKKRKRRKGAGNSQRDCVNCHTKSTPEWRRGPSGNRDLCNSCGLRWAKMQGRISSRGSKRSGSKDGDASSRNSNSPIHSSPLQNELSQKTQSMTPNLNISPGNANTQAPGPMNIKRSDSIGSVGSQGNDGAGGNVNKGSIGHGSIGVGGISNGGIMGGGTAVPASLGGRTTMESQPVHARSLGFNEGGISGITNIEEGGEGSGTSSMRVGSGR</sequence>
<feature type="region of interest" description="Disordered" evidence="16">
    <location>
        <begin position="1"/>
        <end position="109"/>
    </location>
</feature>
<dbReference type="GO" id="GO:0008270">
    <property type="term" value="F:zinc ion binding"/>
    <property type="evidence" value="ECO:0007669"/>
    <property type="project" value="UniProtKB-KW"/>
</dbReference>
<keyword evidence="8" id="KW-0862">Zinc</keyword>
<name>A0A8D9PHC1_MONLA</name>
<feature type="compositionally biased region" description="Polar residues" evidence="16">
    <location>
        <begin position="88"/>
        <end position="105"/>
    </location>
</feature>
<dbReference type="InterPro" id="IPR013088">
    <property type="entry name" value="Znf_NHR/GATA"/>
</dbReference>
<evidence type="ECO:0000256" key="10">
    <source>
        <dbReference type="ARBA" id="ARBA00023015"/>
    </source>
</evidence>
<feature type="compositionally biased region" description="Basic residues" evidence="16">
    <location>
        <begin position="881"/>
        <end position="890"/>
    </location>
</feature>
<evidence type="ECO:0000256" key="7">
    <source>
        <dbReference type="ARBA" id="ARBA00022771"/>
    </source>
</evidence>
<keyword evidence="4" id="KW-0288">FMN</keyword>
<keyword evidence="5" id="KW-0479">Metal-binding</keyword>
<dbReference type="Pfam" id="PF13426">
    <property type="entry name" value="PAS_9"/>
    <property type="match status" value="2"/>
</dbReference>
<dbReference type="GO" id="GO:0006355">
    <property type="term" value="P:regulation of DNA-templated transcription"/>
    <property type="evidence" value="ECO:0007669"/>
    <property type="project" value="InterPro"/>
</dbReference>
<dbReference type="SUPFAM" id="SSF57716">
    <property type="entry name" value="Glucocorticoid receptor-like (DNA-binding domain)"/>
    <property type="match status" value="1"/>
</dbReference>
<proteinExistence type="predicted"/>
<dbReference type="InterPro" id="IPR000014">
    <property type="entry name" value="PAS"/>
</dbReference>
<evidence type="ECO:0000256" key="3">
    <source>
        <dbReference type="ARBA" id="ARBA00022630"/>
    </source>
</evidence>
<dbReference type="NCBIfam" id="TIGR00229">
    <property type="entry name" value="sensory_box"/>
    <property type="match status" value="1"/>
</dbReference>
<feature type="domain" description="PAS" evidence="17">
    <location>
        <begin position="528"/>
        <end position="591"/>
    </location>
</feature>
<dbReference type="InterPro" id="IPR000679">
    <property type="entry name" value="Znf_GATA"/>
</dbReference>
<keyword evidence="14" id="KW-0675">Receptor</keyword>
<evidence type="ECO:0000313" key="19">
    <source>
        <dbReference type="EMBL" id="DAZ85339.1"/>
    </source>
</evidence>
<keyword evidence="13" id="KW-0804">Transcription</keyword>
<reference evidence="19" key="1">
    <citation type="submission" date="2020-12" db="EMBL/GenBank/DDBJ databases">
        <authorList>
            <person name="Rodriguez Pires S."/>
            <person name="Melgarejo P."/>
            <person name="De Cal A."/>
            <person name="Espeso E.A."/>
        </authorList>
    </citation>
    <scope>NUCLEOTIDE SEQUENCE</scope>
    <source>
        <strain evidence="19">8L</strain>
    </source>
</reference>
<evidence type="ECO:0000256" key="9">
    <source>
        <dbReference type="ARBA" id="ARBA00022991"/>
    </source>
</evidence>
<evidence type="ECO:0000256" key="16">
    <source>
        <dbReference type="SAM" id="MobiDB-lite"/>
    </source>
</evidence>
<dbReference type="GO" id="GO:0043565">
    <property type="term" value="F:sequence-specific DNA binding"/>
    <property type="evidence" value="ECO:0007669"/>
    <property type="project" value="InterPro"/>
</dbReference>
<evidence type="ECO:0000256" key="2">
    <source>
        <dbReference type="ARBA" id="ARBA00022606"/>
    </source>
</evidence>
<feature type="region of interest" description="Disordered" evidence="16">
    <location>
        <begin position="881"/>
        <end position="915"/>
    </location>
</feature>
<keyword evidence="3" id="KW-0285">Flavoprotein</keyword>
<protein>
    <submittedName>
        <fullName evidence="19">White collar-1</fullName>
    </submittedName>
</protein>